<dbReference type="InterPro" id="IPR036383">
    <property type="entry name" value="TSP1_rpt_sf"/>
</dbReference>
<dbReference type="PANTHER" id="PTHR11311:SF30">
    <property type="entry name" value="SPONDIN-LIKE TSP1 DOMAIN-CONTAINING PROTEIN"/>
    <property type="match status" value="1"/>
</dbReference>
<dbReference type="AlphaFoldDB" id="A0A8C4Q523"/>
<dbReference type="Proteomes" id="UP000694388">
    <property type="component" value="Unplaced"/>
</dbReference>
<dbReference type="InterPro" id="IPR044004">
    <property type="entry name" value="TSP1_spondin_dom"/>
</dbReference>
<accession>A0A8C4Q523</accession>
<evidence type="ECO:0000313" key="6">
    <source>
        <dbReference type="Proteomes" id="UP000694388"/>
    </source>
</evidence>
<reference evidence="5" key="1">
    <citation type="submission" date="2025-08" db="UniProtKB">
        <authorList>
            <consortium name="Ensembl"/>
        </authorList>
    </citation>
    <scope>IDENTIFICATION</scope>
</reference>
<keyword evidence="3" id="KW-0325">Glycoprotein</keyword>
<evidence type="ECO:0000313" key="5">
    <source>
        <dbReference type="Ensembl" id="ENSEBUP00000009920.1"/>
    </source>
</evidence>
<evidence type="ECO:0000256" key="3">
    <source>
        <dbReference type="ARBA" id="ARBA00023180"/>
    </source>
</evidence>
<keyword evidence="2" id="KW-1015">Disulfide bond</keyword>
<dbReference type="PANTHER" id="PTHR11311">
    <property type="entry name" value="SPONDIN"/>
    <property type="match status" value="1"/>
</dbReference>
<evidence type="ECO:0000259" key="4">
    <source>
        <dbReference type="Pfam" id="PF19028"/>
    </source>
</evidence>
<dbReference type="FunFam" id="2.20.100.10:FF:000018">
    <property type="entry name" value="Thrombospondin type 1 domain containing 7A"/>
    <property type="match status" value="1"/>
</dbReference>
<proteinExistence type="predicted"/>
<dbReference type="GO" id="GO:0030036">
    <property type="term" value="P:actin cytoskeleton organization"/>
    <property type="evidence" value="ECO:0007669"/>
    <property type="project" value="TreeGrafter"/>
</dbReference>
<dbReference type="Pfam" id="PF19030">
    <property type="entry name" value="TSP1_ADAMTS"/>
    <property type="match status" value="1"/>
</dbReference>
<dbReference type="OMA" id="CARRDND"/>
<reference evidence="5" key="2">
    <citation type="submission" date="2025-09" db="UniProtKB">
        <authorList>
            <consortium name="Ensembl"/>
        </authorList>
    </citation>
    <scope>IDENTIFICATION</scope>
</reference>
<organism evidence="5 6">
    <name type="scientific">Eptatretus burgeri</name>
    <name type="common">Inshore hagfish</name>
    <dbReference type="NCBI Taxonomy" id="7764"/>
    <lineage>
        <taxon>Eukaryota</taxon>
        <taxon>Metazoa</taxon>
        <taxon>Chordata</taxon>
        <taxon>Craniata</taxon>
        <taxon>Vertebrata</taxon>
        <taxon>Cyclostomata</taxon>
        <taxon>Myxini</taxon>
        <taxon>Myxiniformes</taxon>
        <taxon>Myxinidae</taxon>
        <taxon>Eptatretinae</taxon>
        <taxon>Eptatretus</taxon>
    </lineage>
</organism>
<dbReference type="SMART" id="SM00209">
    <property type="entry name" value="TSP1"/>
    <property type="match status" value="4"/>
</dbReference>
<evidence type="ECO:0000256" key="2">
    <source>
        <dbReference type="ARBA" id="ARBA00023157"/>
    </source>
</evidence>
<sequence length="341" mass="38072">MNGQQQALLNLYHQPHLFWQCLCSAEWSTCQLSWRASCGPGIQTRLADCVRSDGCSVDLELCEQHGLDKLWRLTMPCTISCPLNCHLSAWESWSDCSHSCGIEGMMVRHRRVLKSNRANGRPCPEILQQRRPCPVQPCYHWHYGHWSACTLQPSQVQCGEGVRLRNVSCMMSDGVVGQASRIVEDKHCARRDNDPRAVTLSEQIPCTVPCAADCHLSKWSQWSKCQLPCTAGGALGLQGVQARSRARLGAISAQNTDDCPEQTWEARPCQDGKCFDYRWRSGPWVGTERTVWCQRSDGINVTAGEGGKVLGQSQHSSEKVDTLPHSQFYLNHGGQDLANPH</sequence>
<dbReference type="Pfam" id="PF19028">
    <property type="entry name" value="TSP1_spondin"/>
    <property type="match status" value="1"/>
</dbReference>
<keyword evidence="1" id="KW-0732">Signal</keyword>
<dbReference type="InterPro" id="IPR051418">
    <property type="entry name" value="Spondin/Thrombospondin_T1"/>
</dbReference>
<name>A0A8C4Q523_EPTBU</name>
<evidence type="ECO:0000256" key="1">
    <source>
        <dbReference type="ARBA" id="ARBA00022729"/>
    </source>
</evidence>
<dbReference type="GeneTree" id="ENSGT00940000155427"/>
<dbReference type="GO" id="GO:0005886">
    <property type="term" value="C:plasma membrane"/>
    <property type="evidence" value="ECO:0007669"/>
    <property type="project" value="TreeGrafter"/>
</dbReference>
<feature type="domain" description="Spondin-like TSP1" evidence="4">
    <location>
        <begin position="85"/>
        <end position="138"/>
    </location>
</feature>
<dbReference type="PROSITE" id="PS50092">
    <property type="entry name" value="TSP1"/>
    <property type="match status" value="4"/>
</dbReference>
<dbReference type="SUPFAM" id="SSF82895">
    <property type="entry name" value="TSP-1 type 1 repeat"/>
    <property type="match status" value="3"/>
</dbReference>
<protein>
    <recommendedName>
        <fullName evidence="4">Spondin-like TSP1 domain-containing protein</fullName>
    </recommendedName>
</protein>
<dbReference type="FunFam" id="2.20.100.10:FF:000017">
    <property type="entry name" value="Thrombospondin type 1 domain containing 7A"/>
    <property type="match status" value="1"/>
</dbReference>
<dbReference type="Gene3D" id="2.20.100.10">
    <property type="entry name" value="Thrombospondin type-1 (TSP1) repeat"/>
    <property type="match status" value="2"/>
</dbReference>
<dbReference type="Ensembl" id="ENSEBUT00000010453.1">
    <property type="protein sequence ID" value="ENSEBUP00000009920.1"/>
    <property type="gene ID" value="ENSEBUG00000006372.1"/>
</dbReference>
<dbReference type="InterPro" id="IPR000884">
    <property type="entry name" value="TSP1_rpt"/>
</dbReference>
<dbReference type="Pfam" id="PF00090">
    <property type="entry name" value="TSP_1"/>
    <property type="match status" value="1"/>
</dbReference>
<keyword evidence="6" id="KW-1185">Reference proteome</keyword>